<evidence type="ECO:0000313" key="2">
    <source>
        <dbReference type="EMBL" id="MDT0682038.1"/>
    </source>
</evidence>
<organism evidence="2 3">
    <name type="scientific">Tropicimonas omnivorans</name>
    <dbReference type="NCBI Taxonomy" id="3075590"/>
    <lineage>
        <taxon>Bacteria</taxon>
        <taxon>Pseudomonadati</taxon>
        <taxon>Pseudomonadota</taxon>
        <taxon>Alphaproteobacteria</taxon>
        <taxon>Rhodobacterales</taxon>
        <taxon>Roseobacteraceae</taxon>
        <taxon>Tropicimonas</taxon>
    </lineage>
</organism>
<gene>
    <name evidence="2" type="ORF">RM543_05030</name>
</gene>
<comment type="caution">
    <text evidence="2">The sequence shown here is derived from an EMBL/GenBank/DDBJ whole genome shotgun (WGS) entry which is preliminary data.</text>
</comment>
<reference evidence="2 3" key="1">
    <citation type="submission" date="2023-09" db="EMBL/GenBank/DDBJ databases">
        <authorList>
            <person name="Rey-Velasco X."/>
        </authorList>
    </citation>
    <scope>NUCLEOTIDE SEQUENCE [LARGE SCALE GENOMIC DNA]</scope>
    <source>
        <strain evidence="2 3">F158</strain>
    </source>
</reference>
<dbReference type="RefSeq" id="WP_311689784.1">
    <property type="nucleotide sequence ID" value="NZ_JAVRHL010000001.1"/>
</dbReference>
<accession>A0ABU3DE95</accession>
<keyword evidence="1" id="KW-0472">Membrane</keyword>
<keyword evidence="1" id="KW-0812">Transmembrane</keyword>
<dbReference type="Proteomes" id="UP001265259">
    <property type="component" value="Unassembled WGS sequence"/>
</dbReference>
<sequence>MTTELAFGVAVCAITAVGIAVFSLGDNTTAVGTSRAALGAVMIDGGSTQRPDLTVAGAY</sequence>
<proteinExistence type="predicted"/>
<protein>
    <submittedName>
        <fullName evidence="2">Uncharacterized protein</fullName>
    </submittedName>
</protein>
<keyword evidence="3" id="KW-1185">Reference proteome</keyword>
<dbReference type="EMBL" id="JAVRHL010000001">
    <property type="protein sequence ID" value="MDT0682038.1"/>
    <property type="molecule type" value="Genomic_DNA"/>
</dbReference>
<evidence type="ECO:0000313" key="3">
    <source>
        <dbReference type="Proteomes" id="UP001265259"/>
    </source>
</evidence>
<keyword evidence="1" id="KW-1133">Transmembrane helix</keyword>
<feature type="transmembrane region" description="Helical" evidence="1">
    <location>
        <begin position="6"/>
        <end position="25"/>
    </location>
</feature>
<name>A0ABU3DE95_9RHOB</name>
<evidence type="ECO:0000256" key="1">
    <source>
        <dbReference type="SAM" id="Phobius"/>
    </source>
</evidence>